<evidence type="ECO:0000259" key="9">
    <source>
        <dbReference type="PROSITE" id="PS50268"/>
    </source>
</evidence>
<evidence type="ECO:0000256" key="6">
    <source>
        <dbReference type="ARBA" id="ARBA00022989"/>
    </source>
</evidence>
<comment type="subcellular location">
    <subcellularLocation>
        <location evidence="1">Membrane</location>
    </subcellularLocation>
</comment>
<reference evidence="10 11" key="1">
    <citation type="submission" date="2024-05" db="EMBL/GenBank/DDBJ databases">
        <title>Genome sequencing and assembly of Indian major carp, Cirrhinus mrigala (Hamilton, 1822).</title>
        <authorList>
            <person name="Mohindra V."/>
            <person name="Chowdhury L.M."/>
            <person name="Lal K."/>
            <person name="Jena J.K."/>
        </authorList>
    </citation>
    <scope>NUCLEOTIDE SEQUENCE [LARGE SCALE GENOMIC DNA]</scope>
    <source>
        <strain evidence="10">CM1030</strain>
        <tissue evidence="10">Blood</tissue>
    </source>
</reference>
<dbReference type="Pfam" id="PF00028">
    <property type="entry name" value="Cadherin"/>
    <property type="match status" value="1"/>
</dbReference>
<dbReference type="Proteomes" id="UP001529510">
    <property type="component" value="Unassembled WGS sequence"/>
</dbReference>
<keyword evidence="11" id="KW-1185">Reference proteome</keyword>
<dbReference type="SUPFAM" id="SSF49313">
    <property type="entry name" value="Cadherin-like"/>
    <property type="match status" value="1"/>
</dbReference>
<keyword evidence="2" id="KW-0812">Transmembrane</keyword>
<dbReference type="PANTHER" id="PTHR24025">
    <property type="entry name" value="DESMOGLEIN FAMILY MEMBER"/>
    <property type="match status" value="1"/>
</dbReference>
<evidence type="ECO:0000256" key="1">
    <source>
        <dbReference type="ARBA" id="ARBA00004370"/>
    </source>
</evidence>
<dbReference type="Gene3D" id="2.60.40.60">
    <property type="entry name" value="Cadherins"/>
    <property type="match status" value="1"/>
</dbReference>
<feature type="domain" description="Cadherin" evidence="9">
    <location>
        <begin position="48"/>
        <end position="104"/>
    </location>
</feature>
<dbReference type="InterPro" id="IPR050971">
    <property type="entry name" value="Cadherin-domain_protein"/>
</dbReference>
<evidence type="ECO:0000256" key="5">
    <source>
        <dbReference type="ARBA" id="ARBA00022889"/>
    </source>
</evidence>
<accession>A0ABD0PNR6</accession>
<keyword evidence="6" id="KW-1133">Transmembrane helix</keyword>
<dbReference type="GO" id="GO:0016020">
    <property type="term" value="C:membrane"/>
    <property type="evidence" value="ECO:0007669"/>
    <property type="project" value="UniProtKB-SubCell"/>
</dbReference>
<dbReference type="CDD" id="cd11304">
    <property type="entry name" value="Cadherin_repeat"/>
    <property type="match status" value="1"/>
</dbReference>
<evidence type="ECO:0000256" key="3">
    <source>
        <dbReference type="ARBA" id="ARBA00022737"/>
    </source>
</evidence>
<dbReference type="GO" id="GO:0007155">
    <property type="term" value="P:cell adhesion"/>
    <property type="evidence" value="ECO:0007669"/>
    <property type="project" value="UniProtKB-KW"/>
</dbReference>
<keyword evidence="4 8" id="KW-0106">Calcium</keyword>
<proteinExistence type="predicted"/>
<evidence type="ECO:0000256" key="8">
    <source>
        <dbReference type="PROSITE-ProRule" id="PRU00043"/>
    </source>
</evidence>
<dbReference type="InterPro" id="IPR002126">
    <property type="entry name" value="Cadherin-like_dom"/>
</dbReference>
<name>A0ABD0PNR6_CIRMR</name>
<comment type="caution">
    <text evidence="10">The sequence shown here is derived from an EMBL/GenBank/DDBJ whole genome shotgun (WGS) entry which is preliminary data.</text>
</comment>
<evidence type="ECO:0000256" key="7">
    <source>
        <dbReference type="ARBA" id="ARBA00023136"/>
    </source>
</evidence>
<organism evidence="10 11">
    <name type="scientific">Cirrhinus mrigala</name>
    <name type="common">Mrigala</name>
    <dbReference type="NCBI Taxonomy" id="683832"/>
    <lineage>
        <taxon>Eukaryota</taxon>
        <taxon>Metazoa</taxon>
        <taxon>Chordata</taxon>
        <taxon>Craniata</taxon>
        <taxon>Vertebrata</taxon>
        <taxon>Euteleostomi</taxon>
        <taxon>Actinopterygii</taxon>
        <taxon>Neopterygii</taxon>
        <taxon>Teleostei</taxon>
        <taxon>Ostariophysi</taxon>
        <taxon>Cypriniformes</taxon>
        <taxon>Cyprinidae</taxon>
        <taxon>Labeoninae</taxon>
        <taxon>Labeonini</taxon>
        <taxon>Cirrhinus</taxon>
    </lineage>
</organism>
<keyword evidence="3" id="KW-0677">Repeat</keyword>
<dbReference type="PANTHER" id="PTHR24025:SF23">
    <property type="entry name" value="NEURAL-CADHERIN"/>
    <property type="match status" value="1"/>
</dbReference>
<keyword evidence="7" id="KW-0472">Membrane</keyword>
<dbReference type="EMBL" id="JAMKFB020000014">
    <property type="protein sequence ID" value="KAL0175680.1"/>
    <property type="molecule type" value="Genomic_DNA"/>
</dbReference>
<evidence type="ECO:0000313" key="11">
    <source>
        <dbReference type="Proteomes" id="UP001529510"/>
    </source>
</evidence>
<evidence type="ECO:0000313" key="10">
    <source>
        <dbReference type="EMBL" id="KAL0175680.1"/>
    </source>
</evidence>
<sequence length="267" mass="29084">VTDSGHPPLSSICVVKINITEQSRYPPTVTPLEVFITTAGGTISKRVIGKLHATDQDPQDVLTYKLVSDGLDQGLFSVDPVDGKIVVEKNLDPGLYQLNVSVSDGKFSIWAGVKVYVWAAAQHDLDQGFTLQLAGLSAEEFVSDHWRGLQRSLGLELNIPRQELHIASLQQQPNSINMEVLLVRRAQDGSVQPVSAQRLTGVLSTVEDTLGLNVLRLKHDGCVGAGCPPRGCRNAVVMRQGRMSNYATTRANFITPQHSWESVCSCN</sequence>
<keyword evidence="5" id="KW-0130">Cell adhesion</keyword>
<dbReference type="PROSITE" id="PS50268">
    <property type="entry name" value="CADHERIN_2"/>
    <property type="match status" value="1"/>
</dbReference>
<feature type="non-terminal residue" evidence="10">
    <location>
        <position position="1"/>
    </location>
</feature>
<evidence type="ECO:0000256" key="2">
    <source>
        <dbReference type="ARBA" id="ARBA00022692"/>
    </source>
</evidence>
<protein>
    <recommendedName>
        <fullName evidence="9">Cadherin domain-containing protein</fullName>
    </recommendedName>
</protein>
<dbReference type="AlphaFoldDB" id="A0ABD0PNR6"/>
<dbReference type="GO" id="GO:0005509">
    <property type="term" value="F:calcium ion binding"/>
    <property type="evidence" value="ECO:0007669"/>
    <property type="project" value="UniProtKB-UniRule"/>
</dbReference>
<evidence type="ECO:0000256" key="4">
    <source>
        <dbReference type="ARBA" id="ARBA00022837"/>
    </source>
</evidence>
<dbReference type="InterPro" id="IPR015919">
    <property type="entry name" value="Cadherin-like_sf"/>
</dbReference>
<gene>
    <name evidence="10" type="ORF">M9458_028010</name>
</gene>
<feature type="non-terminal residue" evidence="10">
    <location>
        <position position="267"/>
    </location>
</feature>